<feature type="binding site" evidence="8">
    <location>
        <begin position="122"/>
        <end position="125"/>
    </location>
    <ligand>
        <name>GTP</name>
        <dbReference type="ChEBI" id="CHEBI:37565"/>
    </ligand>
</feature>
<feature type="binding site" evidence="9">
    <location>
        <position position="25"/>
    </location>
    <ligand>
        <name>Mg(2+)</name>
        <dbReference type="ChEBI" id="CHEBI:18420"/>
    </ligand>
</feature>
<proteinExistence type="inferred from homology"/>
<organism evidence="11 12">
    <name type="scientific">Aldrovandia affinis</name>
    <dbReference type="NCBI Taxonomy" id="143900"/>
    <lineage>
        <taxon>Eukaryota</taxon>
        <taxon>Metazoa</taxon>
        <taxon>Chordata</taxon>
        <taxon>Craniata</taxon>
        <taxon>Vertebrata</taxon>
        <taxon>Euteleostomi</taxon>
        <taxon>Actinopterygii</taxon>
        <taxon>Neopterygii</taxon>
        <taxon>Teleostei</taxon>
        <taxon>Notacanthiformes</taxon>
        <taxon>Halosauridae</taxon>
        <taxon>Aldrovandia</taxon>
    </lineage>
</organism>
<comment type="subunit">
    <text evidence="5">Interacts with ARL14EP.</text>
</comment>
<dbReference type="InterPro" id="IPR006689">
    <property type="entry name" value="Small_GTPase_ARF/SAR"/>
</dbReference>
<sequence length="199" mass="22726">MGQQSSKPPAEIRVLMLGLDDAGKSTLLYKLKYNEAVVTVPTIGFNVEMIETRKKATSLTVWDIGGQNKMRPHWEHYYEDTAGLIFVVDSSNRTRIAEAKREFEQVLKCEHLKKIPVVILANKQDLTGAVSAAEITKRFGLRKTCTNRDWFVQPCSARTGMGLEDGFRRMVHFVKTPSLLTEDHIRDTVYHLRSTMKQR</sequence>
<evidence type="ECO:0000256" key="3">
    <source>
        <dbReference type="ARBA" id="ARBA00023134"/>
    </source>
</evidence>
<accession>A0AAD7RR62</accession>
<keyword evidence="9" id="KW-0460">Magnesium</keyword>
<dbReference type="GO" id="GO:0046872">
    <property type="term" value="F:metal ion binding"/>
    <property type="evidence" value="ECO:0007669"/>
    <property type="project" value="UniProtKB-KW"/>
</dbReference>
<dbReference type="InterPro" id="IPR005225">
    <property type="entry name" value="Small_GTP-bd"/>
</dbReference>
<dbReference type="GO" id="GO:0003924">
    <property type="term" value="F:GTPase activity"/>
    <property type="evidence" value="ECO:0007669"/>
    <property type="project" value="InterPro"/>
</dbReference>
<dbReference type="EMBL" id="JAINUG010000191">
    <property type="protein sequence ID" value="KAJ8388655.1"/>
    <property type="molecule type" value="Genomic_DNA"/>
</dbReference>
<dbReference type="Pfam" id="PF00025">
    <property type="entry name" value="Arf"/>
    <property type="match status" value="1"/>
</dbReference>
<dbReference type="PANTHER" id="PTHR11711">
    <property type="entry name" value="ADP RIBOSYLATION FACTOR-RELATED"/>
    <property type="match status" value="1"/>
</dbReference>
<feature type="binding site" evidence="8">
    <location>
        <begin position="18"/>
        <end position="25"/>
    </location>
    <ligand>
        <name>GTP</name>
        <dbReference type="ChEBI" id="CHEBI:37565"/>
    </ligand>
</feature>
<dbReference type="FunFam" id="3.40.50.300:FF:000412">
    <property type="entry name" value="ADP-ribosylation factor 1"/>
    <property type="match status" value="1"/>
</dbReference>
<name>A0AAD7RR62_9TELE</name>
<evidence type="ECO:0000256" key="5">
    <source>
        <dbReference type="ARBA" id="ARBA00061881"/>
    </source>
</evidence>
<dbReference type="InterPro" id="IPR024156">
    <property type="entry name" value="Small_GTPase_ARF"/>
</dbReference>
<keyword evidence="12" id="KW-1185">Reference proteome</keyword>
<evidence type="ECO:0000256" key="4">
    <source>
        <dbReference type="ARBA" id="ARBA00054077"/>
    </source>
</evidence>
<dbReference type="PROSITE" id="PS51417">
    <property type="entry name" value="ARF"/>
    <property type="match status" value="1"/>
</dbReference>
<keyword evidence="2 8" id="KW-0547">Nucleotide-binding</keyword>
<keyword evidence="9" id="KW-0479">Metal-binding</keyword>
<evidence type="ECO:0000313" key="11">
    <source>
        <dbReference type="EMBL" id="KAJ8388655.1"/>
    </source>
</evidence>
<feature type="binding site" evidence="9">
    <location>
        <position position="42"/>
    </location>
    <ligand>
        <name>Mg(2+)</name>
        <dbReference type="ChEBI" id="CHEBI:18420"/>
    </ligand>
</feature>
<evidence type="ECO:0000256" key="9">
    <source>
        <dbReference type="PIRSR" id="PIRSR606689-2"/>
    </source>
</evidence>
<evidence type="ECO:0000256" key="8">
    <source>
        <dbReference type="PIRSR" id="PIRSR606689-1"/>
    </source>
</evidence>
<keyword evidence="3 8" id="KW-0342">GTP-binding</keyword>
<dbReference type="PROSITE" id="PS51419">
    <property type="entry name" value="RAB"/>
    <property type="match status" value="1"/>
</dbReference>
<evidence type="ECO:0000256" key="7">
    <source>
        <dbReference type="ARBA" id="ARBA00077764"/>
    </source>
</evidence>
<evidence type="ECO:0000256" key="2">
    <source>
        <dbReference type="ARBA" id="ARBA00022741"/>
    </source>
</evidence>
<dbReference type="GO" id="GO:0005525">
    <property type="term" value="F:GTP binding"/>
    <property type="evidence" value="ECO:0007669"/>
    <property type="project" value="UniProtKB-KW"/>
</dbReference>
<dbReference type="Gene3D" id="3.40.50.300">
    <property type="entry name" value="P-loop containing nucleotide triphosphate hydrolases"/>
    <property type="match status" value="1"/>
</dbReference>
<dbReference type="Proteomes" id="UP001221898">
    <property type="component" value="Unassembled WGS sequence"/>
</dbReference>
<dbReference type="NCBIfam" id="TIGR00231">
    <property type="entry name" value="small_GTP"/>
    <property type="match status" value="1"/>
</dbReference>
<gene>
    <name evidence="11" type="ORF">AAFF_G00130640</name>
</gene>
<comment type="function">
    <text evidence="4">GTPase that recruits MYO1E to MHC class II-containing vesicles via the effector protein ARL14EP and hence controls the movement of these vesicles along the actin cytoskeleton in dendritic cells.</text>
</comment>
<comment type="caution">
    <text evidence="11">The sequence shown here is derived from an EMBL/GenBank/DDBJ whole genome shotgun (WGS) entry which is preliminary data.</text>
</comment>
<comment type="similarity">
    <text evidence="1 10">Belongs to the small GTPase superfamily. Arf family.</text>
</comment>
<evidence type="ECO:0000256" key="10">
    <source>
        <dbReference type="RuleBase" id="RU003925"/>
    </source>
</evidence>
<dbReference type="AlphaFoldDB" id="A0AAD7RR62"/>
<evidence type="ECO:0000256" key="1">
    <source>
        <dbReference type="ARBA" id="ARBA00010290"/>
    </source>
</evidence>
<dbReference type="SMART" id="SM00178">
    <property type="entry name" value="SAR"/>
    <property type="match status" value="1"/>
</dbReference>
<evidence type="ECO:0000256" key="6">
    <source>
        <dbReference type="ARBA" id="ARBA00072405"/>
    </source>
</evidence>
<evidence type="ECO:0000313" key="12">
    <source>
        <dbReference type="Proteomes" id="UP001221898"/>
    </source>
</evidence>
<feature type="binding site" evidence="8">
    <location>
        <position position="66"/>
    </location>
    <ligand>
        <name>GTP</name>
        <dbReference type="ChEBI" id="CHEBI:37565"/>
    </ligand>
</feature>
<dbReference type="SMART" id="SM00177">
    <property type="entry name" value="ARF"/>
    <property type="match status" value="1"/>
</dbReference>
<protein>
    <recommendedName>
        <fullName evidence="6">ADP-ribosylation factor-like protein 14</fullName>
    </recommendedName>
    <alternativeName>
        <fullName evidence="7">ADP-ribosylation factor 7</fullName>
    </alternativeName>
</protein>
<dbReference type="PRINTS" id="PR00328">
    <property type="entry name" value="SAR1GTPBP"/>
</dbReference>
<reference evidence="11" key="1">
    <citation type="journal article" date="2023" name="Science">
        <title>Genome structures resolve the early diversification of teleost fishes.</title>
        <authorList>
            <person name="Parey E."/>
            <person name="Louis A."/>
            <person name="Montfort J."/>
            <person name="Bouchez O."/>
            <person name="Roques C."/>
            <person name="Iampietro C."/>
            <person name="Lluch J."/>
            <person name="Castinel A."/>
            <person name="Donnadieu C."/>
            <person name="Desvignes T."/>
            <person name="Floi Bucao C."/>
            <person name="Jouanno E."/>
            <person name="Wen M."/>
            <person name="Mejri S."/>
            <person name="Dirks R."/>
            <person name="Jansen H."/>
            <person name="Henkel C."/>
            <person name="Chen W.J."/>
            <person name="Zahm M."/>
            <person name="Cabau C."/>
            <person name="Klopp C."/>
            <person name="Thompson A.W."/>
            <person name="Robinson-Rechavi M."/>
            <person name="Braasch I."/>
            <person name="Lecointre G."/>
            <person name="Bobe J."/>
            <person name="Postlethwait J.H."/>
            <person name="Berthelot C."/>
            <person name="Roest Crollius H."/>
            <person name="Guiguen Y."/>
        </authorList>
    </citation>
    <scope>NUCLEOTIDE SEQUENCE</scope>
    <source>
        <strain evidence="11">NC1722</strain>
    </source>
</reference>
<dbReference type="InterPro" id="IPR027417">
    <property type="entry name" value="P-loop_NTPase"/>
</dbReference>
<dbReference type="SUPFAM" id="SSF52540">
    <property type="entry name" value="P-loop containing nucleoside triphosphate hydrolases"/>
    <property type="match status" value="1"/>
</dbReference>
<dbReference type="GO" id="GO:0030010">
    <property type="term" value="P:establishment of cell polarity"/>
    <property type="evidence" value="ECO:0007669"/>
    <property type="project" value="UniProtKB-ARBA"/>
</dbReference>
<dbReference type="SMART" id="SM00173">
    <property type="entry name" value="RAS"/>
    <property type="match status" value="1"/>
</dbReference>
<dbReference type="SMART" id="SM00175">
    <property type="entry name" value="RAB"/>
    <property type="match status" value="1"/>
</dbReference>